<sequence length="1489" mass="158988">MGPRDPGGSGGSAVTRALRRLDAVPDGVRTLAELASLAVRVQPELLRALRLALAPRLTVGDEADLWWSSLVASRDVEAIVLRTDLLPSLRAGLSARRPGRLAEVRRIVEELHREEPPTFQLEERVAWAALVRGEDARAEIEADLEAVVAAHREEGRAGLAHWWVGARGRLPEVAGRAAAADRLSVLASGVLGADARSAGLTGTVELDGALAAGLRDVPDVEIGVARSGGMLHVGAVSQRPDALALAVPDTDPVLLEIGGEVRELPRGGVLSSVAGAGPLRVRTARGVVYDLPEDTERVLPPAPDERRPALGAHWDGSGTAFAVFSEVAERMWLCLFDERGAETRAAMTRTDDVWHTYLAGVGPGQRYGYRADGPYDPTRGLRCHRARLLADPYARRFDGTLGGSHPWTVALTAGDTVETGRDVPKALVIDPSFDWSGDVAPRVPLQDTVIYQAHVKGLTMTHPQVPEELRGTFAGVAHPAVVGHLRRLGITALELLPVQQFVHEIELAERGSRNYWGFATVGPFAPHEEYARPGTDPVREAKEMVRALHAAGIEVILDVAFSYTGEGGSDRPILSLRGLDNPAYYRIAGNRDVDLTGRGNTLDTEHPAVVRMIADSLRYWVTEMHVDGFRFDLASALGRVGASFDRFAPFLVTLGQDPVLARVKLIAEPWDATGEGYQLGNFPAGWSEWNGRYRDTVRDAWRGRPQILGELATRLAGSSDLYQAQSRRPTASINHVTSHDGFTLVDLVSYDRKHNDENGESNRDGTDDNRSWNHGVEGPTDDAAITALRDRQRRNLLTTLFLSQGVPMLSHGDELGRTQYGNNNAYMRDDPSVWIDWAAADEEMIDFVADLIAFRAAHPVFRRRRFLTDADVRWYTAGGEEMGDADWDRASTVVIRFDGTAIGETDARGRPIVDDTFLVVVNLHHDEVEVDLTAVRVASREIDTSTGVVASRSQTPLAEYRRGDVMPVPGRAVVVVRDLVGQAAPDIVATVWPGAPNPLGATFDGAGTNVAVALGAAGRVDLCLVDDSGETSFVALPERDGGVWHGYVPDMGPGQRYGFRVDGSGLLADPYGRAFDEVVRRGGSLLSPPAAIVVDRALVPPTRVGPAGHGEVLYATEAGTVPGDGRGTFLDLAGPSALAYLHTLGATGVVLGPVAESGIDDEALTGLFAPTARHARADPAGEFRTMVTELHAAGLAVLVEIAVGDSEEDEAYGEAPQRALVDLRSPAVVAMIADALRCWVEELGVDGFLMTTPEGSDARLLLDVIAQDPVLASSRFLTIGAREIDVLWRGGARRLGALVDGIAAPRPPDTVVAAPALDGRSGDDGVDPLATVLVSTGAPMLRAGHGADSASVARWTAARAAHPLLALGSDRFWLDHDATRPDAAVLDPSGTRLLDPDREVAAFALYLNGRPQHSRAVQPGLRVDDDLMILINAGPGHAVFVMPGTATAEAWVVAASTGPLAGTVPPASTLTVPPRSVTLLAATGVSVRP</sequence>
<evidence type="ECO:0000259" key="5">
    <source>
        <dbReference type="SMART" id="SM00642"/>
    </source>
</evidence>
<gene>
    <name evidence="6" type="primary">glgX</name>
    <name evidence="6" type="ORF">WCD41_06335</name>
</gene>
<dbReference type="NCBIfam" id="TIGR02100">
    <property type="entry name" value="glgX_debranch"/>
    <property type="match status" value="1"/>
</dbReference>
<dbReference type="Proteomes" id="UP001370100">
    <property type="component" value="Unassembled WGS sequence"/>
</dbReference>
<keyword evidence="2" id="KW-0378">Hydrolase</keyword>
<dbReference type="InterPro" id="IPR017853">
    <property type="entry name" value="GH"/>
</dbReference>
<evidence type="ECO:0000256" key="2">
    <source>
        <dbReference type="ARBA" id="ARBA00022801"/>
    </source>
</evidence>
<dbReference type="InterPro" id="IPR006047">
    <property type="entry name" value="GH13_cat_dom"/>
</dbReference>
<dbReference type="RefSeq" id="WP_337712551.1">
    <property type="nucleotide sequence ID" value="NZ_JBBEGL010000002.1"/>
</dbReference>
<evidence type="ECO:0000256" key="4">
    <source>
        <dbReference type="SAM" id="MobiDB-lite"/>
    </source>
</evidence>
<feature type="region of interest" description="Disordered" evidence="4">
    <location>
        <begin position="753"/>
        <end position="778"/>
    </location>
</feature>
<comment type="similarity">
    <text evidence="1">Belongs to the glycosyl hydrolase 13 family.</text>
</comment>
<dbReference type="InterPro" id="IPR014756">
    <property type="entry name" value="Ig_E-set"/>
</dbReference>
<evidence type="ECO:0000256" key="3">
    <source>
        <dbReference type="ARBA" id="ARBA00023295"/>
    </source>
</evidence>
<dbReference type="Gene3D" id="3.20.20.80">
    <property type="entry name" value="Glycosidases"/>
    <property type="match status" value="2"/>
</dbReference>
<dbReference type="InterPro" id="IPR004193">
    <property type="entry name" value="Glyco_hydro_13_N"/>
</dbReference>
<dbReference type="EMBL" id="JBBEGL010000002">
    <property type="protein sequence ID" value="MEJ2886062.1"/>
    <property type="molecule type" value="Genomic_DNA"/>
</dbReference>
<dbReference type="SUPFAM" id="SSF51011">
    <property type="entry name" value="Glycosyl hydrolase domain"/>
    <property type="match status" value="2"/>
</dbReference>
<dbReference type="Gene3D" id="2.60.40.1180">
    <property type="entry name" value="Golgi alpha-mannosidase II"/>
    <property type="match status" value="2"/>
</dbReference>
<dbReference type="SUPFAM" id="SSF81296">
    <property type="entry name" value="E set domains"/>
    <property type="match status" value="2"/>
</dbReference>
<dbReference type="SMART" id="SM00642">
    <property type="entry name" value="Aamy"/>
    <property type="match status" value="1"/>
</dbReference>
<proteinExistence type="inferred from homology"/>
<keyword evidence="7" id="KW-1185">Reference proteome</keyword>
<evidence type="ECO:0000313" key="7">
    <source>
        <dbReference type="Proteomes" id="UP001370100"/>
    </source>
</evidence>
<dbReference type="InterPro" id="IPR013783">
    <property type="entry name" value="Ig-like_fold"/>
</dbReference>
<dbReference type="InterPro" id="IPR013780">
    <property type="entry name" value="Glyco_hydro_b"/>
</dbReference>
<feature type="compositionally biased region" description="Basic and acidic residues" evidence="4">
    <location>
        <begin position="753"/>
        <end position="771"/>
    </location>
</feature>
<feature type="domain" description="Glycosyl hydrolase family 13 catalytic" evidence="5">
    <location>
        <begin position="448"/>
        <end position="855"/>
    </location>
</feature>
<dbReference type="Pfam" id="PF00128">
    <property type="entry name" value="Alpha-amylase"/>
    <property type="match status" value="1"/>
</dbReference>
<dbReference type="SUPFAM" id="SSF51445">
    <property type="entry name" value="(Trans)glycosidases"/>
    <property type="match status" value="2"/>
</dbReference>
<dbReference type="CDD" id="cd11326">
    <property type="entry name" value="AmyAc_Glg_debranch"/>
    <property type="match status" value="1"/>
</dbReference>
<dbReference type="PANTHER" id="PTHR43002">
    <property type="entry name" value="GLYCOGEN DEBRANCHING ENZYME"/>
    <property type="match status" value="1"/>
</dbReference>
<accession>A0ABU8N109</accession>
<dbReference type="Pfam" id="PF02922">
    <property type="entry name" value="CBM_48"/>
    <property type="match status" value="2"/>
</dbReference>
<dbReference type="InterPro" id="IPR044505">
    <property type="entry name" value="GlgX_Isoamylase_N_E_set"/>
</dbReference>
<keyword evidence="3" id="KW-0326">Glycosidase</keyword>
<name>A0ABU8N109_9PSEU</name>
<reference evidence="6 7" key="1">
    <citation type="submission" date="2024-03" db="EMBL/GenBank/DDBJ databases">
        <title>Actinomycetospora sp. OC33-EN06, a novel actinomycete isolated from wild orchid (Aerides multiflora).</title>
        <authorList>
            <person name="Suriyachadkun C."/>
        </authorList>
    </citation>
    <scope>NUCLEOTIDE SEQUENCE [LARGE SCALE GENOMIC DNA]</scope>
    <source>
        <strain evidence="6 7">OC33-EN06</strain>
    </source>
</reference>
<dbReference type="Gene3D" id="2.60.40.10">
    <property type="entry name" value="Immunoglobulins"/>
    <property type="match status" value="2"/>
</dbReference>
<dbReference type="InterPro" id="IPR011837">
    <property type="entry name" value="Glycogen_debranch_GlgX"/>
</dbReference>
<comment type="caution">
    <text evidence="6">The sequence shown here is derived from an EMBL/GenBank/DDBJ whole genome shotgun (WGS) entry which is preliminary data.</text>
</comment>
<evidence type="ECO:0000256" key="1">
    <source>
        <dbReference type="ARBA" id="ARBA00008061"/>
    </source>
</evidence>
<protein>
    <submittedName>
        <fullName evidence="6">Glycogen debranching protein GlgX</fullName>
    </submittedName>
</protein>
<dbReference type="CDD" id="cd02856">
    <property type="entry name" value="E_set_GDE_Isoamylase_N"/>
    <property type="match status" value="2"/>
</dbReference>
<evidence type="ECO:0000313" key="6">
    <source>
        <dbReference type="EMBL" id="MEJ2886062.1"/>
    </source>
</evidence>
<organism evidence="6 7">
    <name type="scientific">Actinomycetospora aeridis</name>
    <dbReference type="NCBI Taxonomy" id="3129231"/>
    <lineage>
        <taxon>Bacteria</taxon>
        <taxon>Bacillati</taxon>
        <taxon>Actinomycetota</taxon>
        <taxon>Actinomycetes</taxon>
        <taxon>Pseudonocardiales</taxon>
        <taxon>Pseudonocardiaceae</taxon>
        <taxon>Actinomycetospora</taxon>
    </lineage>
</organism>